<protein>
    <recommendedName>
        <fullName evidence="1">Polymerase/histidinol phosphatase N-terminal domain-containing protein</fullName>
    </recommendedName>
</protein>
<dbReference type="InterPro" id="IPR004013">
    <property type="entry name" value="PHP_dom"/>
</dbReference>
<dbReference type="SMART" id="SM00481">
    <property type="entry name" value="POLIIIAc"/>
    <property type="match status" value="1"/>
</dbReference>
<dbReference type="GO" id="GO:0035312">
    <property type="term" value="F:5'-3' DNA exonuclease activity"/>
    <property type="evidence" value="ECO:0007669"/>
    <property type="project" value="TreeGrafter"/>
</dbReference>
<dbReference type="RefSeq" id="WP_092282321.1">
    <property type="nucleotide sequence ID" value="NZ_FOXR01000012.1"/>
</dbReference>
<feature type="domain" description="Polymerase/histidinol phosphatase N-terminal" evidence="1">
    <location>
        <begin position="129"/>
        <end position="196"/>
    </location>
</feature>
<dbReference type="Proteomes" id="UP000198577">
    <property type="component" value="Unassembled WGS sequence"/>
</dbReference>
<sequence length="442" mass="50979">MDITQVYEIFRETYYRRYYDVYPKIVPADSESVVKIVPLYAHCKFEADLEYVVKIIPMDSYHAQKGGEQYYTRVIKPSNGMLEVRHCFAGEQEHVLLISVRLNEEEKEIGAFSVYSLKEDLFRRRPYKGDLHIHSNLSDGKESPEYVAAACRRIGLDFMAVTDHRAYQPSIRAREAFKDVDIDLKIFPGEEIHLPDVEVHIVNFGGSFSISQLVQENEDKYRAEVEAIANSIEDVPAGVNKFEYAACVWGFEKIRESGGLGIFCHPYWVVGRRYNISPVFTEYMLEKHPFDAFELLGIGGLQVDSNMLQVAHYNEQRAKGNKIAIVGCSDAHGCERDVAFGWIYTIVFSEGLELDDIKESIKNYYSVAVEKLPDCPARVFGPLRLVKYALFLLREIFPKHDELCYEEGDLMLRYIRGEKDAAQRLKMVKGQTYELMDHYWAK</sequence>
<dbReference type="SUPFAM" id="SSF89550">
    <property type="entry name" value="PHP domain-like"/>
    <property type="match status" value="1"/>
</dbReference>
<evidence type="ECO:0000259" key="1">
    <source>
        <dbReference type="SMART" id="SM00481"/>
    </source>
</evidence>
<reference evidence="2 3" key="1">
    <citation type="submission" date="2016-10" db="EMBL/GenBank/DDBJ databases">
        <authorList>
            <person name="de Groot N.N."/>
        </authorList>
    </citation>
    <scope>NUCLEOTIDE SEQUENCE [LARGE SCALE GENOMIC DNA]</scope>
    <source>
        <strain evidence="2 3">DSM 20678</strain>
    </source>
</reference>
<gene>
    <name evidence="2" type="ORF">SAMN05444406_11260</name>
</gene>
<proteinExistence type="predicted"/>
<dbReference type="Gene3D" id="3.20.20.140">
    <property type="entry name" value="Metal-dependent hydrolases"/>
    <property type="match status" value="1"/>
</dbReference>
<dbReference type="PANTHER" id="PTHR42924:SF3">
    <property type="entry name" value="POLYMERASE_HISTIDINOL PHOSPHATASE N-TERMINAL DOMAIN-CONTAINING PROTEIN"/>
    <property type="match status" value="1"/>
</dbReference>
<evidence type="ECO:0000313" key="3">
    <source>
        <dbReference type="Proteomes" id="UP000198577"/>
    </source>
</evidence>
<dbReference type="AlphaFoldDB" id="A0A1I5VTA4"/>
<organism evidence="2 3">
    <name type="scientific">Caldicoprobacter faecalis</name>
    <dbReference type="NCBI Taxonomy" id="937334"/>
    <lineage>
        <taxon>Bacteria</taxon>
        <taxon>Bacillati</taxon>
        <taxon>Bacillota</taxon>
        <taxon>Clostridia</taxon>
        <taxon>Caldicoprobacterales</taxon>
        <taxon>Caldicoprobacteraceae</taxon>
        <taxon>Caldicoprobacter</taxon>
    </lineage>
</organism>
<accession>A0A1I5VTA4</accession>
<dbReference type="PANTHER" id="PTHR42924">
    <property type="entry name" value="EXONUCLEASE"/>
    <property type="match status" value="1"/>
</dbReference>
<evidence type="ECO:0000313" key="2">
    <source>
        <dbReference type="EMBL" id="SFQ10690.1"/>
    </source>
</evidence>
<dbReference type="EMBL" id="FOXR01000012">
    <property type="protein sequence ID" value="SFQ10690.1"/>
    <property type="molecule type" value="Genomic_DNA"/>
</dbReference>
<dbReference type="OrthoDB" id="9801679at2"/>
<dbReference type="InterPro" id="IPR052018">
    <property type="entry name" value="PHP_domain"/>
</dbReference>
<dbReference type="InterPro" id="IPR003141">
    <property type="entry name" value="Pol/His_phosphatase_N"/>
</dbReference>
<name>A0A1I5VTA4_9FIRM</name>
<dbReference type="Pfam" id="PF02811">
    <property type="entry name" value="PHP"/>
    <property type="match status" value="1"/>
</dbReference>
<dbReference type="InterPro" id="IPR016195">
    <property type="entry name" value="Pol/histidinol_Pase-like"/>
</dbReference>
<dbReference type="GO" id="GO:0004534">
    <property type="term" value="F:5'-3' RNA exonuclease activity"/>
    <property type="evidence" value="ECO:0007669"/>
    <property type="project" value="TreeGrafter"/>
</dbReference>
<keyword evidence="3" id="KW-1185">Reference proteome</keyword>